<evidence type="ECO:0000313" key="2">
    <source>
        <dbReference type="Proteomes" id="UP000709295"/>
    </source>
</evidence>
<keyword evidence="2" id="KW-1185">Reference proteome</keyword>
<accession>A0A8J5J7W2</accession>
<proteinExistence type="predicted"/>
<evidence type="ECO:0000313" key="1">
    <source>
        <dbReference type="EMBL" id="KAG6968319.1"/>
    </source>
</evidence>
<sequence>MLPLELWSALGMNRQRVNRTNNTLERYTRELNNDFATRRSNWSTVIGLIEQHAHHHRYVALVENIPLGHARPPPDGTCCPPGFTL</sequence>
<reference evidence="1" key="1">
    <citation type="submission" date="2021-01" db="EMBL/GenBank/DDBJ databases">
        <title>Phytophthora aleatoria, a newly-described species from Pinus radiata is distinct from Phytophthora cactorum isolates based on comparative genomics.</title>
        <authorList>
            <person name="Mcdougal R."/>
            <person name="Panda P."/>
            <person name="Williams N."/>
            <person name="Studholme D.J."/>
        </authorList>
    </citation>
    <scope>NUCLEOTIDE SEQUENCE</scope>
    <source>
        <strain evidence="1">NZFS 4037</strain>
    </source>
</reference>
<organism evidence="1 2">
    <name type="scientific">Phytophthora aleatoria</name>
    <dbReference type="NCBI Taxonomy" id="2496075"/>
    <lineage>
        <taxon>Eukaryota</taxon>
        <taxon>Sar</taxon>
        <taxon>Stramenopiles</taxon>
        <taxon>Oomycota</taxon>
        <taxon>Peronosporomycetes</taxon>
        <taxon>Peronosporales</taxon>
        <taxon>Peronosporaceae</taxon>
        <taxon>Phytophthora</taxon>
    </lineage>
</organism>
<dbReference type="Proteomes" id="UP000709295">
    <property type="component" value="Unassembled WGS sequence"/>
</dbReference>
<comment type="caution">
    <text evidence="1">The sequence shown here is derived from an EMBL/GenBank/DDBJ whole genome shotgun (WGS) entry which is preliminary data.</text>
</comment>
<dbReference type="AlphaFoldDB" id="A0A8J5J7W2"/>
<protein>
    <submittedName>
        <fullName evidence="1">Uncharacterized protein</fullName>
    </submittedName>
</protein>
<name>A0A8J5J7W2_9STRA</name>
<dbReference type="EMBL" id="JAENGY010000243">
    <property type="protein sequence ID" value="KAG6968319.1"/>
    <property type="molecule type" value="Genomic_DNA"/>
</dbReference>
<gene>
    <name evidence="1" type="ORF">JG688_00005868</name>
</gene>